<proteinExistence type="predicted"/>
<evidence type="ECO:0000256" key="2">
    <source>
        <dbReference type="ARBA" id="ARBA00022729"/>
    </source>
</evidence>
<dbReference type="Gene3D" id="3.80.10.10">
    <property type="entry name" value="Ribonuclease Inhibitor"/>
    <property type="match status" value="1"/>
</dbReference>
<dbReference type="InterPro" id="IPR001611">
    <property type="entry name" value="Leu-rich_rpt"/>
</dbReference>
<feature type="signal peptide" evidence="4">
    <location>
        <begin position="1"/>
        <end position="22"/>
    </location>
</feature>
<keyword evidence="2 4" id="KW-0732">Signal</keyword>
<sequence>MELRRPVTISFIVLAICHVIYSEDFFTDNSKFLICNTEEYYDSIRKLSKDYRSKLCLTNENLLALPKNCFNQLPNMESIDLSGLFIQELSSNAFSGLSNVRQINLQRNNISKISRNVLDQLPTLELLDLSYNK</sequence>
<dbReference type="SMART" id="SM00369">
    <property type="entry name" value="LRR_TYP"/>
    <property type="match status" value="2"/>
</dbReference>
<evidence type="ECO:0000256" key="3">
    <source>
        <dbReference type="ARBA" id="ARBA00022737"/>
    </source>
</evidence>
<dbReference type="SUPFAM" id="SSF52058">
    <property type="entry name" value="L domain-like"/>
    <property type="match status" value="1"/>
</dbReference>
<dbReference type="AlphaFoldDB" id="A0AAW1UIR0"/>
<accession>A0AAW1UIR0</accession>
<name>A0AAW1UIR0_9CUCU</name>
<dbReference type="EMBL" id="JARQZJ010000061">
    <property type="protein sequence ID" value="KAK9879299.1"/>
    <property type="molecule type" value="Genomic_DNA"/>
</dbReference>
<feature type="chain" id="PRO_5043699415" evidence="4">
    <location>
        <begin position="23"/>
        <end position="133"/>
    </location>
</feature>
<evidence type="ECO:0000313" key="5">
    <source>
        <dbReference type="EMBL" id="KAK9879299.1"/>
    </source>
</evidence>
<keyword evidence="3" id="KW-0677">Repeat</keyword>
<dbReference type="Proteomes" id="UP001431783">
    <property type="component" value="Unassembled WGS sequence"/>
</dbReference>
<dbReference type="PANTHER" id="PTHR24373">
    <property type="entry name" value="SLIT RELATED LEUCINE-RICH REPEAT NEURONAL PROTEIN"/>
    <property type="match status" value="1"/>
</dbReference>
<comment type="caution">
    <text evidence="5">The sequence shown here is derived from an EMBL/GenBank/DDBJ whole genome shotgun (WGS) entry which is preliminary data.</text>
</comment>
<dbReference type="InterPro" id="IPR003591">
    <property type="entry name" value="Leu-rich_rpt_typical-subtyp"/>
</dbReference>
<protein>
    <submittedName>
        <fullName evidence="5">Uncharacterized protein</fullName>
    </submittedName>
</protein>
<reference evidence="5 6" key="1">
    <citation type="submission" date="2023-03" db="EMBL/GenBank/DDBJ databases">
        <title>Genome insight into feeding habits of ladybird beetles.</title>
        <authorList>
            <person name="Li H.-S."/>
            <person name="Huang Y.-H."/>
            <person name="Pang H."/>
        </authorList>
    </citation>
    <scope>NUCLEOTIDE SEQUENCE [LARGE SCALE GENOMIC DNA]</scope>
    <source>
        <strain evidence="5">SYSU_2023b</strain>
        <tissue evidence="5">Whole body</tissue>
    </source>
</reference>
<dbReference type="PANTHER" id="PTHR24373:SF275">
    <property type="entry name" value="TIR DOMAIN-CONTAINING PROTEIN"/>
    <property type="match status" value="1"/>
</dbReference>
<dbReference type="InterPro" id="IPR050328">
    <property type="entry name" value="Dev_Immune_Receptor"/>
</dbReference>
<evidence type="ECO:0000256" key="1">
    <source>
        <dbReference type="ARBA" id="ARBA00022614"/>
    </source>
</evidence>
<keyword evidence="1" id="KW-0433">Leucine-rich repeat</keyword>
<dbReference type="Pfam" id="PF13855">
    <property type="entry name" value="LRR_8"/>
    <property type="match status" value="1"/>
</dbReference>
<gene>
    <name evidence="5" type="ORF">WA026_004152</name>
</gene>
<dbReference type="InterPro" id="IPR032675">
    <property type="entry name" value="LRR_dom_sf"/>
</dbReference>
<organism evidence="5 6">
    <name type="scientific">Henosepilachna vigintioctopunctata</name>
    <dbReference type="NCBI Taxonomy" id="420089"/>
    <lineage>
        <taxon>Eukaryota</taxon>
        <taxon>Metazoa</taxon>
        <taxon>Ecdysozoa</taxon>
        <taxon>Arthropoda</taxon>
        <taxon>Hexapoda</taxon>
        <taxon>Insecta</taxon>
        <taxon>Pterygota</taxon>
        <taxon>Neoptera</taxon>
        <taxon>Endopterygota</taxon>
        <taxon>Coleoptera</taxon>
        <taxon>Polyphaga</taxon>
        <taxon>Cucujiformia</taxon>
        <taxon>Coccinelloidea</taxon>
        <taxon>Coccinellidae</taxon>
        <taxon>Epilachninae</taxon>
        <taxon>Epilachnini</taxon>
        <taxon>Henosepilachna</taxon>
    </lineage>
</organism>
<evidence type="ECO:0000313" key="6">
    <source>
        <dbReference type="Proteomes" id="UP001431783"/>
    </source>
</evidence>
<evidence type="ECO:0000256" key="4">
    <source>
        <dbReference type="SAM" id="SignalP"/>
    </source>
</evidence>
<keyword evidence="6" id="KW-1185">Reference proteome</keyword>